<organism evidence="7">
    <name type="scientific">Anelloviridae sp. ctk4s1</name>
    <dbReference type="NCBI Taxonomy" id="2825833"/>
    <lineage>
        <taxon>Viruses</taxon>
        <taxon>Monodnaviria</taxon>
        <taxon>Shotokuvirae</taxon>
        <taxon>Commensaviricota</taxon>
        <taxon>Cardeaviricetes</taxon>
        <taxon>Sanitavirales</taxon>
        <taxon>Anelloviridae</taxon>
    </lineage>
</organism>
<evidence type="ECO:0000256" key="5">
    <source>
        <dbReference type="ARBA" id="ARBA00022844"/>
    </source>
</evidence>
<comment type="similarity">
    <text evidence="2 6">Belongs to the anelloviridae capsid protein family.</text>
</comment>
<name>A0A8S5VI63_9VIRU</name>
<accession>A0A8S5VI63</accession>
<protein>
    <recommendedName>
        <fullName evidence="6">Capsid protein</fullName>
    </recommendedName>
</protein>
<dbReference type="Pfam" id="PF02956">
    <property type="entry name" value="TT_ORF1"/>
    <property type="match status" value="1"/>
</dbReference>
<dbReference type="EMBL" id="BK016272">
    <property type="protein sequence ID" value="DAG06457.1"/>
    <property type="molecule type" value="Genomic_DNA"/>
</dbReference>
<dbReference type="GO" id="GO:0039615">
    <property type="term" value="C:T=1 icosahedral viral capsid"/>
    <property type="evidence" value="ECO:0007669"/>
    <property type="project" value="UniProtKB-UniRule"/>
</dbReference>
<dbReference type="InterPro" id="IPR004219">
    <property type="entry name" value="TTvirus_Unk"/>
</dbReference>
<comment type="subcellular location">
    <subcellularLocation>
        <location evidence="1 6">Virion</location>
    </subcellularLocation>
</comment>
<reference evidence="7" key="1">
    <citation type="journal article" date="2021" name="Proc. Natl. Acad. Sci. U.S.A.">
        <title>A Catalog of Tens of Thousands of Viruses from Human Metagenomes Reveals Hidden Associations with Chronic Diseases.</title>
        <authorList>
            <person name="Tisza M.J."/>
            <person name="Buck C.B."/>
        </authorList>
    </citation>
    <scope>NUCLEOTIDE SEQUENCE</scope>
    <source>
        <strain evidence="7">Ctk4s1</strain>
    </source>
</reference>
<keyword evidence="5 6" id="KW-0946">Virion</keyword>
<evidence type="ECO:0000256" key="6">
    <source>
        <dbReference type="RuleBase" id="RU361230"/>
    </source>
</evidence>
<evidence type="ECO:0000256" key="1">
    <source>
        <dbReference type="ARBA" id="ARBA00004328"/>
    </source>
</evidence>
<evidence type="ECO:0000313" key="7">
    <source>
        <dbReference type="EMBL" id="DAG06457.1"/>
    </source>
</evidence>
<keyword evidence="3 6" id="KW-1140">T=1 icosahedral capsid protein</keyword>
<sequence length="579" mass="67454">MYESSIVPKHMPGGGGFSVLRFSLSTLYDMHLHCHNWWTQSNDNLPLCRFSGAKLKLYRSEHIDYVLRYNNNFPMTSTKLTYPSCQPSMLMMMNNSVIISSLKNTKSKKPYKIVKIRPPAQLETKWYFQRDLNNIPLFLLHVAPCSLNHYYISPWSESNNITIRHLNTRFFQNRQFKPIASTGYYYKPYGTTNLWLYATLINYETAEYQHLIPLANTETFTKGKTFTQTSGETWGQYTKTKANWGNPFHPEYLLGDYHLYSSTYSPTTLGAQQQNKKIKDSPDVFTKVEEPLVLETRYNPNRDTGVHNSIFLLKTNKPETGWDPPAEESVILEHFPLWLGIFGYIDYQKKQATYSSIDTTTVLCIKTDTTMPKYDHTIVPLDYSFEQGHTPYAGENLLEDDRDKWYPQVQYQPVSINDITKTGPGIVKLENKLSEEIKCEYELYFKWGGNPAKMVTIDNPGHQPIYPMPRTNIETPSLQNPASPPEYYLYSFDQRQDFITKKAAERIKTDWTITEPLFSITGSTRDVPVHQTFKTQDQETSDSEKEEETLLLQLQQQQLQQQQLKHRIRQLILRTQNLE</sequence>
<proteinExistence type="inferred from homology"/>
<evidence type="ECO:0000256" key="2">
    <source>
        <dbReference type="ARBA" id="ARBA00006131"/>
    </source>
</evidence>
<evidence type="ECO:0000256" key="3">
    <source>
        <dbReference type="ARBA" id="ARBA00022431"/>
    </source>
</evidence>
<evidence type="ECO:0000256" key="4">
    <source>
        <dbReference type="ARBA" id="ARBA00022561"/>
    </source>
</evidence>
<keyword evidence="4 6" id="KW-0167">Capsid protein</keyword>
<comment type="function">
    <text evidence="6">Self-assembles to form an icosahedral capsid.</text>
</comment>